<evidence type="ECO:0000256" key="4">
    <source>
        <dbReference type="ARBA" id="ARBA00023004"/>
    </source>
</evidence>
<dbReference type="EMBL" id="UFTD01000001">
    <property type="protein sequence ID" value="SSZ38987.1"/>
    <property type="molecule type" value="Genomic_DNA"/>
</dbReference>
<reference evidence="6 7" key="1">
    <citation type="submission" date="2018-06" db="EMBL/GenBank/DDBJ databases">
        <authorList>
            <consortium name="Pathogen Informatics"/>
            <person name="Doyle S."/>
        </authorList>
    </citation>
    <scope>NUCLEOTIDE SEQUENCE [LARGE SCALE GENOMIC DNA]</scope>
    <source>
        <strain evidence="6 7">NCTC12860</strain>
    </source>
</reference>
<evidence type="ECO:0000256" key="3">
    <source>
        <dbReference type="ARBA" id="ARBA00022723"/>
    </source>
</evidence>
<organism evidence="6 7">
    <name type="scientific">Bartonella grahamii</name>
    <dbReference type="NCBI Taxonomy" id="33045"/>
    <lineage>
        <taxon>Bacteria</taxon>
        <taxon>Pseudomonadati</taxon>
        <taxon>Pseudomonadota</taxon>
        <taxon>Alphaproteobacteria</taxon>
        <taxon>Hyphomicrobiales</taxon>
        <taxon>Bartonellaceae</taxon>
        <taxon>Bartonella</taxon>
    </lineage>
</organism>
<dbReference type="Gene3D" id="3.20.20.70">
    <property type="entry name" value="Aldolase class I"/>
    <property type="match status" value="1"/>
</dbReference>
<evidence type="ECO:0000256" key="5">
    <source>
        <dbReference type="ARBA" id="ARBA00023014"/>
    </source>
</evidence>
<dbReference type="RefSeq" id="WP_015856561.1">
    <property type="nucleotide sequence ID" value="NZ_CACVBG010000018.1"/>
</dbReference>
<accession>A0A336NDM3</accession>
<keyword evidence="3" id="KW-0479">Metal-binding</keyword>
<dbReference type="SUPFAM" id="SSF102114">
    <property type="entry name" value="Radical SAM enzymes"/>
    <property type="match status" value="1"/>
</dbReference>
<proteinExistence type="predicted"/>
<dbReference type="Proteomes" id="UP000253846">
    <property type="component" value="Unassembled WGS sequence"/>
</dbReference>
<name>A0A336NDM3_BARGR</name>
<dbReference type="InterPro" id="IPR007197">
    <property type="entry name" value="rSAM"/>
</dbReference>
<dbReference type="InterPro" id="IPR013785">
    <property type="entry name" value="Aldolase_TIM"/>
</dbReference>
<evidence type="ECO:0000256" key="1">
    <source>
        <dbReference type="ARBA" id="ARBA00001966"/>
    </source>
</evidence>
<keyword evidence="2" id="KW-0949">S-adenosyl-L-methionine</keyword>
<dbReference type="GO" id="GO:0051536">
    <property type="term" value="F:iron-sulfur cluster binding"/>
    <property type="evidence" value="ECO:0007669"/>
    <property type="project" value="UniProtKB-KW"/>
</dbReference>
<evidence type="ECO:0000313" key="7">
    <source>
        <dbReference type="Proteomes" id="UP000253846"/>
    </source>
</evidence>
<evidence type="ECO:0008006" key="8">
    <source>
        <dbReference type="Google" id="ProtNLM"/>
    </source>
</evidence>
<dbReference type="GO" id="GO:0003824">
    <property type="term" value="F:catalytic activity"/>
    <property type="evidence" value="ECO:0007669"/>
    <property type="project" value="InterPro"/>
</dbReference>
<dbReference type="GO" id="GO:0046872">
    <property type="term" value="F:metal ion binding"/>
    <property type="evidence" value="ECO:0007669"/>
    <property type="project" value="UniProtKB-KW"/>
</dbReference>
<keyword evidence="5" id="KW-0411">Iron-sulfur</keyword>
<protein>
    <recommendedName>
        <fullName evidence="8">Radical SAM core domain-containing protein</fullName>
    </recommendedName>
</protein>
<sequence>MGDNIVICNKNCSAGCNHCPYSMECMVRDDALPESLYTINDIKSDFIILSGGEPFELDYDLLHKYTCMCLICKKYFRIATGGHIYIQPYLKLLKSNPFFLGIQIGTDVISEIRNLDSKKYKQKWVRNIECMKKYSVPYSVTITLSERFDLAEVLALICIATPEFILVNFENRKKYENTFQLNMIRDFFSGCEIKYGYTHQSLHQ</sequence>
<evidence type="ECO:0000256" key="2">
    <source>
        <dbReference type="ARBA" id="ARBA00022691"/>
    </source>
</evidence>
<dbReference type="AlphaFoldDB" id="A0A336NDM3"/>
<gene>
    <name evidence="6" type="ORF">NCTC12860_00174</name>
</gene>
<dbReference type="SFLD" id="SFLDS00029">
    <property type="entry name" value="Radical_SAM"/>
    <property type="match status" value="1"/>
</dbReference>
<dbReference type="InterPro" id="IPR058240">
    <property type="entry name" value="rSAM_sf"/>
</dbReference>
<comment type="cofactor">
    <cofactor evidence="1">
        <name>[4Fe-4S] cluster</name>
        <dbReference type="ChEBI" id="CHEBI:49883"/>
    </cofactor>
</comment>
<evidence type="ECO:0000313" key="6">
    <source>
        <dbReference type="EMBL" id="SSZ38987.1"/>
    </source>
</evidence>
<keyword evidence="4" id="KW-0408">Iron</keyword>